<dbReference type="AlphaFoldDB" id="E0VI28"/>
<sequence>MGSITAVVPITFLLAKPVFGFIADYFYEKRKLIFIILIISMSVFYLGLYFIPPVNIELEYNEFKTNYSTNKFCQENSENVTNDYVIKDVKCQVTCYDDSTGNKCNLLGINTNKTFCYENLNVDNCHWFQVPLNCHKDCLLNVNNNNNNRDGRENQYGYQRVWGTIGFGITAFLGGAGMDIWSGEGVKNYKPAFLIVLAFTIFDVACCTKLKLPKMKMSNNILKDLGKALQTKALSIFLIFAVLVGILDGFIIYFMFWFLEDLAAEKNQLKHIKVLEGLTVAAETLGGEIIFFVLSGKILKKLGYGHTLTLCFFNYALRLFLISMITEPWWILPVELLMQGPTYALCYTTIVGYANAISPPGLSATMQGVVAGMDDGFGYSLGSLIGGFLYKSVGGRIAFQLFSGLALICCLTHMILYKTMLSKTYKGTSTNNKRTQEEGIKLNQVRR</sequence>
<keyword evidence="3 7" id="KW-0812">Transmembrane</keyword>
<protein>
    <recommendedName>
        <fullName evidence="8">Major facilitator superfamily associated domain-containing protein</fullName>
    </recommendedName>
</protein>
<dbReference type="OMA" id="NSSCHIR"/>
<reference evidence="9" key="1">
    <citation type="submission" date="2007-04" db="EMBL/GenBank/DDBJ databases">
        <title>Annotation of Pediculus humanus corporis strain USDA.</title>
        <authorList>
            <person name="Kirkness E."/>
            <person name="Hannick L."/>
            <person name="Hass B."/>
            <person name="Bruggner R."/>
            <person name="Lawson D."/>
            <person name="Bidwell S."/>
            <person name="Joardar V."/>
            <person name="Caler E."/>
            <person name="Walenz B."/>
            <person name="Inman J."/>
            <person name="Schobel S."/>
            <person name="Galinsky K."/>
            <person name="Amedeo P."/>
            <person name="Strausberg R."/>
        </authorList>
    </citation>
    <scope>NUCLEOTIDE SEQUENCE</scope>
    <source>
        <strain evidence="9">USDA</strain>
    </source>
</reference>
<feature type="transmembrane region" description="Helical" evidence="7">
    <location>
        <begin position="311"/>
        <end position="331"/>
    </location>
</feature>
<dbReference type="eggNOG" id="KOG3762">
    <property type="taxonomic scope" value="Eukaryota"/>
</dbReference>
<dbReference type="KEGG" id="phu:Phum_PHUM220060"/>
<reference evidence="10" key="3">
    <citation type="submission" date="2020-05" db="UniProtKB">
        <authorList>
            <consortium name="EnsemblMetazoa"/>
        </authorList>
    </citation>
    <scope>IDENTIFICATION</scope>
    <source>
        <strain evidence="10">USDA</strain>
    </source>
</reference>
<evidence type="ECO:0000256" key="6">
    <source>
        <dbReference type="SAM" id="MobiDB-lite"/>
    </source>
</evidence>
<evidence type="ECO:0000256" key="3">
    <source>
        <dbReference type="ARBA" id="ARBA00022692"/>
    </source>
</evidence>
<dbReference type="CTD" id="8237732"/>
<dbReference type="GeneID" id="8237732"/>
<dbReference type="HOGENOM" id="CLU_013133_2_2_1"/>
<dbReference type="InterPro" id="IPR036259">
    <property type="entry name" value="MFS_trans_sf"/>
</dbReference>
<organism>
    <name type="scientific">Pediculus humanus subsp. corporis</name>
    <name type="common">Body louse</name>
    <dbReference type="NCBI Taxonomy" id="121224"/>
    <lineage>
        <taxon>Eukaryota</taxon>
        <taxon>Metazoa</taxon>
        <taxon>Ecdysozoa</taxon>
        <taxon>Arthropoda</taxon>
        <taxon>Hexapoda</taxon>
        <taxon>Insecta</taxon>
        <taxon>Pterygota</taxon>
        <taxon>Neoptera</taxon>
        <taxon>Paraneoptera</taxon>
        <taxon>Psocodea</taxon>
        <taxon>Troctomorpha</taxon>
        <taxon>Phthiraptera</taxon>
        <taxon>Anoplura</taxon>
        <taxon>Pediculidae</taxon>
        <taxon>Pediculus</taxon>
    </lineage>
</organism>
<dbReference type="InParanoid" id="E0VI28"/>
<reference evidence="9" key="2">
    <citation type="submission" date="2007-04" db="EMBL/GenBank/DDBJ databases">
        <title>The genome of the human body louse.</title>
        <authorList>
            <consortium name="The Human Body Louse Genome Consortium"/>
            <person name="Kirkness E."/>
            <person name="Walenz B."/>
            <person name="Hass B."/>
            <person name="Bruggner R."/>
            <person name="Strausberg R."/>
        </authorList>
    </citation>
    <scope>NUCLEOTIDE SEQUENCE</scope>
    <source>
        <strain evidence="9">USDA</strain>
    </source>
</reference>
<feature type="transmembrane region" description="Helical" evidence="7">
    <location>
        <begin position="193"/>
        <end position="212"/>
    </location>
</feature>
<feature type="domain" description="Major facilitator superfamily associated" evidence="8">
    <location>
        <begin position="2"/>
        <end position="400"/>
    </location>
</feature>
<dbReference type="PANTHER" id="PTHR16172:SF37">
    <property type="entry name" value="RE36877P"/>
    <property type="match status" value="1"/>
</dbReference>
<keyword evidence="5 7" id="KW-0472">Membrane</keyword>
<evidence type="ECO:0000256" key="2">
    <source>
        <dbReference type="ARBA" id="ARBA00005241"/>
    </source>
</evidence>
<evidence type="ECO:0000313" key="9">
    <source>
        <dbReference type="EMBL" id="EEB13034.1"/>
    </source>
</evidence>
<accession>E0VI28</accession>
<dbReference type="OrthoDB" id="10029266at2759"/>
<feature type="transmembrane region" description="Helical" evidence="7">
    <location>
        <begin position="30"/>
        <end position="51"/>
    </location>
</feature>
<evidence type="ECO:0000256" key="5">
    <source>
        <dbReference type="ARBA" id="ARBA00023136"/>
    </source>
</evidence>
<evidence type="ECO:0000256" key="7">
    <source>
        <dbReference type="SAM" id="Phobius"/>
    </source>
</evidence>
<feature type="transmembrane region" description="Helical" evidence="7">
    <location>
        <begin position="161"/>
        <end position="181"/>
    </location>
</feature>
<evidence type="ECO:0000256" key="4">
    <source>
        <dbReference type="ARBA" id="ARBA00022989"/>
    </source>
</evidence>
<keyword evidence="4 7" id="KW-1133">Transmembrane helix</keyword>
<evidence type="ECO:0000313" key="10">
    <source>
        <dbReference type="EnsemblMetazoa" id="PHUM220060-PA"/>
    </source>
</evidence>
<dbReference type="EMBL" id="AAZO01002540">
    <property type="status" value="NOT_ANNOTATED_CDS"/>
    <property type="molecule type" value="Genomic_DNA"/>
</dbReference>
<keyword evidence="11" id="KW-1185">Reference proteome</keyword>
<dbReference type="InterPro" id="IPR024989">
    <property type="entry name" value="MFS_assoc_dom"/>
</dbReference>
<dbReference type="EnsemblMetazoa" id="PHUM220060-RA">
    <property type="protein sequence ID" value="PHUM220060-PA"/>
    <property type="gene ID" value="PHUM220060"/>
</dbReference>
<dbReference type="GO" id="GO:0016020">
    <property type="term" value="C:membrane"/>
    <property type="evidence" value="ECO:0007669"/>
    <property type="project" value="UniProtKB-SubCell"/>
</dbReference>
<dbReference type="SUPFAM" id="SSF103473">
    <property type="entry name" value="MFS general substrate transporter"/>
    <property type="match status" value="1"/>
</dbReference>
<dbReference type="FunCoup" id="E0VI28">
    <property type="interactions" value="35"/>
</dbReference>
<proteinExistence type="inferred from homology"/>
<dbReference type="EMBL" id="DS235182">
    <property type="protein sequence ID" value="EEB13034.1"/>
    <property type="molecule type" value="Genomic_DNA"/>
</dbReference>
<feature type="transmembrane region" description="Helical" evidence="7">
    <location>
        <begin position="233"/>
        <end position="258"/>
    </location>
</feature>
<dbReference type="Pfam" id="PF12832">
    <property type="entry name" value="MFS_1_like"/>
    <property type="match status" value="1"/>
</dbReference>
<evidence type="ECO:0000313" key="11">
    <source>
        <dbReference type="Proteomes" id="UP000009046"/>
    </source>
</evidence>
<evidence type="ECO:0000259" key="8">
    <source>
        <dbReference type="Pfam" id="PF12832"/>
    </source>
</evidence>
<feature type="transmembrane region" description="Helical" evidence="7">
    <location>
        <begin position="397"/>
        <end position="417"/>
    </location>
</feature>
<name>E0VI28_PEDHC</name>
<dbReference type="RefSeq" id="XP_002425772.1">
    <property type="nucleotide sequence ID" value="XM_002425727.1"/>
</dbReference>
<evidence type="ECO:0000256" key="1">
    <source>
        <dbReference type="ARBA" id="ARBA00004141"/>
    </source>
</evidence>
<dbReference type="Gene3D" id="1.20.1250.20">
    <property type="entry name" value="MFS general substrate transporter like domains"/>
    <property type="match status" value="1"/>
</dbReference>
<gene>
    <name evidence="10" type="primary">8237732</name>
    <name evidence="9" type="ORF">Phum_PHUM220060</name>
</gene>
<dbReference type="InterPro" id="IPR051717">
    <property type="entry name" value="MFS_MFSD6"/>
</dbReference>
<comment type="subcellular location">
    <subcellularLocation>
        <location evidence="1">Membrane</location>
        <topology evidence="1">Multi-pass membrane protein</topology>
    </subcellularLocation>
</comment>
<dbReference type="PANTHER" id="PTHR16172">
    <property type="entry name" value="MAJOR FACILITATOR SUPERFAMILY DOMAIN-CONTAINING PROTEIN 6-LIKE"/>
    <property type="match status" value="1"/>
</dbReference>
<dbReference type="VEuPathDB" id="VectorBase:PHUM220060"/>
<dbReference type="Proteomes" id="UP000009046">
    <property type="component" value="Unassembled WGS sequence"/>
</dbReference>
<comment type="similarity">
    <text evidence="2">Belongs to the major facilitator superfamily. MFSD6 family.</text>
</comment>
<feature type="transmembrane region" description="Helical" evidence="7">
    <location>
        <begin position="278"/>
        <end position="299"/>
    </location>
</feature>
<feature type="region of interest" description="Disordered" evidence="6">
    <location>
        <begin position="427"/>
        <end position="447"/>
    </location>
</feature>